<dbReference type="OrthoDB" id="5465414at2"/>
<dbReference type="HOGENOM" id="CLU_358576_0_0_5"/>
<sequence length="788" mass="87989">MTLISSTIPNLINGVSQQPYSLRLSSQAEAQLNGYSSVVEGLKKRPPARFIAKISDTSLGRAYIHTINRDVNERYVVVATNGNLRVFRMDGSEITVAFPNGKTYLNSATPDEHFTAVTVADYTFLLNKAVTVQMKSTLTPTRQREALVWVRQGAYGLNYTLTIGGISKTFKTPDGSTAAHAEQVATDYIANQLLNQFNADATFTASYNLYLHGSTLHVVRKTNTDFTVETKDGLGDQGIKVCKDYVQRFTDLPARSVHGFRVEIRGDSSSSFDNYWVEYDNPTGGNATGVWKESYKGGEQYQLDGGTLPYALKRLANGTFSFEQIPWDERKVGDAENIPPPSFVGKQLNDLFFHRNRLGLVADENVVFSRSGEFFCFWRSSATQLLDTDTIDVAVSHSKVSIIRHAIPFNETLLLFSDQTQFMLGASDMLTPFTISINQTTEFQASLLAKPVGAGRNVYFAMNKGAYSGIREYYVDGETKTNDASDITAHVPKYIPGGVTKLAASSNEDVLVALTPKEPNALYVYKYYWQELEKLQSAWSKWTLPPGSKILYVDFIESDLWMLVERNGQVVFEVISLEAGRFDEGIPFMFLLDQRAEAGQCAVTYDALSDTTRITLPYIVDTPSQFQIIGQDEGPYRRGQVIPATWANNAFVVNGKVTKFIIGRSYEFRYTFSKLVIKEEALGGGQMTVGAGRMQLRRMIITYNDTGYFRAEVTPMQRDTFRSIFSGRVLGSGHNILGQPSLEQGRHRFAISGRNEDTKIEIINDTPLPCALLSAEWEATFIIRSRRT</sequence>
<dbReference type="Pfam" id="PF25675">
    <property type="entry name" value="Phage_nozzle"/>
    <property type="match status" value="1"/>
</dbReference>
<organism evidence="1 2">
    <name type="scientific">Neorhizobium galegae bv. orientalis str. HAMBI 540</name>
    <dbReference type="NCBI Taxonomy" id="1028800"/>
    <lineage>
        <taxon>Bacteria</taxon>
        <taxon>Pseudomonadati</taxon>
        <taxon>Pseudomonadota</taxon>
        <taxon>Alphaproteobacteria</taxon>
        <taxon>Hyphomicrobiales</taxon>
        <taxon>Rhizobiaceae</taxon>
        <taxon>Rhizobium/Agrobacterium group</taxon>
        <taxon>Neorhizobium</taxon>
    </lineage>
</organism>
<dbReference type="EMBL" id="HG938353">
    <property type="protein sequence ID" value="CDN47568.1"/>
    <property type="molecule type" value="Genomic_DNA"/>
</dbReference>
<evidence type="ECO:0000313" key="1">
    <source>
        <dbReference type="EMBL" id="CDN47568.1"/>
    </source>
</evidence>
<name>A0A068SMV1_NEOGA</name>
<dbReference type="GeneID" id="24258485"/>
<dbReference type="KEGG" id="ngg:RG540_CH13880"/>
<dbReference type="Proteomes" id="UP000028181">
    <property type="component" value="Chromosome I"/>
</dbReference>
<reference evidence="2" key="1">
    <citation type="journal article" date="2014" name="BMC Genomics">
        <title>Genome sequencing of two Neorhizobium galegae strains reveals a noeT gene responsible for the unusual acetylation of the nodulation factors.</title>
        <authorList>
            <person name="Osterman J."/>
            <person name="Marsh J."/>
            <person name="Laine P.K."/>
            <person name="Zeng Z."/>
            <person name="Alatalo E."/>
            <person name="Sullivan J.T."/>
            <person name="Young J.P."/>
            <person name="Thomas-Oates J."/>
            <person name="Paulin L."/>
            <person name="Lindstrom K."/>
        </authorList>
    </citation>
    <scope>NUCLEOTIDE SEQUENCE [LARGE SCALE GENOMIC DNA]</scope>
    <source>
        <strain evidence="2">HAMBI 540</strain>
    </source>
</reference>
<dbReference type="RefSeq" id="WP_038585984.1">
    <property type="nucleotide sequence ID" value="NZ_HG938353.1"/>
</dbReference>
<dbReference type="eggNOG" id="ENOG502Z8CQ">
    <property type="taxonomic scope" value="Bacteria"/>
</dbReference>
<dbReference type="InterPro" id="IPR058003">
    <property type="entry name" value="Phage_gp12"/>
</dbReference>
<dbReference type="AlphaFoldDB" id="A0A068SMV1"/>
<accession>A0A068SMV1</accession>
<keyword evidence="2" id="KW-1185">Reference proteome</keyword>
<dbReference type="PATRIC" id="fig|1028800.3.peg.1403"/>
<gene>
    <name evidence="1" type="ORF">RG540_CH13880</name>
</gene>
<proteinExistence type="predicted"/>
<evidence type="ECO:0000313" key="2">
    <source>
        <dbReference type="Proteomes" id="UP000028181"/>
    </source>
</evidence>
<protein>
    <submittedName>
        <fullName evidence="1">Tail tubular protein B</fullName>
    </submittedName>
</protein>